<evidence type="ECO:0000256" key="2">
    <source>
        <dbReference type="ARBA" id="ARBA00010940"/>
    </source>
</evidence>
<dbReference type="InterPro" id="IPR014889">
    <property type="entry name" value="Transc_factor_DP_C"/>
</dbReference>
<feature type="domain" description="Transcription factor DP C-terminal" evidence="9">
    <location>
        <begin position="253"/>
        <end position="396"/>
    </location>
</feature>
<evidence type="ECO:0000256" key="5">
    <source>
        <dbReference type="ARBA" id="ARBA00023163"/>
    </source>
</evidence>
<evidence type="ECO:0000259" key="10">
    <source>
        <dbReference type="SMART" id="SM01372"/>
    </source>
</evidence>
<evidence type="ECO:0008006" key="13">
    <source>
        <dbReference type="Google" id="ProtNLM"/>
    </source>
</evidence>
<accession>A0ABY8TSF0</accession>
<organism evidence="11 12">
    <name type="scientific">Tetradesmus obliquus</name>
    <name type="common">Green alga</name>
    <name type="synonym">Acutodesmus obliquus</name>
    <dbReference type="NCBI Taxonomy" id="3088"/>
    <lineage>
        <taxon>Eukaryota</taxon>
        <taxon>Viridiplantae</taxon>
        <taxon>Chlorophyta</taxon>
        <taxon>core chlorophytes</taxon>
        <taxon>Chlorophyceae</taxon>
        <taxon>CS clade</taxon>
        <taxon>Sphaeropleales</taxon>
        <taxon>Scenedesmaceae</taxon>
        <taxon>Tetradesmus</taxon>
    </lineage>
</organism>
<dbReference type="Pfam" id="PF02319">
    <property type="entry name" value="WHD_E2F_TDP"/>
    <property type="match status" value="1"/>
</dbReference>
<comment type="subcellular location">
    <subcellularLocation>
        <location evidence="1 7">Nucleus</location>
    </subcellularLocation>
</comment>
<keyword evidence="12" id="KW-1185">Reference proteome</keyword>
<comment type="similarity">
    <text evidence="2 7">Belongs to the E2F/DP family.</text>
</comment>
<evidence type="ECO:0000313" key="12">
    <source>
        <dbReference type="Proteomes" id="UP001244341"/>
    </source>
</evidence>
<proteinExistence type="inferred from homology"/>
<dbReference type="InterPro" id="IPR037241">
    <property type="entry name" value="E2F-DP_heterodim"/>
</dbReference>
<reference evidence="11 12" key="1">
    <citation type="submission" date="2023-05" db="EMBL/GenBank/DDBJ databases">
        <title>A 100% complete, gapless, phased diploid assembly of the Scenedesmus obliquus UTEX 3031 genome.</title>
        <authorList>
            <person name="Biondi T.C."/>
            <person name="Hanschen E.R."/>
            <person name="Kwon T."/>
            <person name="Eng W."/>
            <person name="Kruse C.P.S."/>
            <person name="Koehler S.I."/>
            <person name="Kunde Y."/>
            <person name="Gleasner C.D."/>
            <person name="You Mak K.T."/>
            <person name="Polle J."/>
            <person name="Hovde B.T."/>
            <person name="Starkenburg S.R."/>
        </authorList>
    </citation>
    <scope>NUCLEOTIDE SEQUENCE [LARGE SCALE GENOMIC DNA]</scope>
    <source>
        <strain evidence="11 12">DOE0152z</strain>
    </source>
</reference>
<dbReference type="PANTHER" id="PTHR12548:SF9">
    <property type="entry name" value="TRANSCRIPTION FACTOR DP"/>
    <property type="match status" value="1"/>
</dbReference>
<dbReference type="InterPro" id="IPR003316">
    <property type="entry name" value="E2F_WHTH_DNA-bd_dom"/>
</dbReference>
<evidence type="ECO:0000256" key="4">
    <source>
        <dbReference type="ARBA" id="ARBA00023125"/>
    </source>
</evidence>
<keyword evidence="3 7" id="KW-0805">Transcription regulation</keyword>
<feature type="region of interest" description="Disordered" evidence="8">
    <location>
        <begin position="111"/>
        <end position="143"/>
    </location>
</feature>
<keyword evidence="6 7" id="KW-0539">Nucleus</keyword>
<evidence type="ECO:0000256" key="3">
    <source>
        <dbReference type="ARBA" id="ARBA00023015"/>
    </source>
</evidence>
<feature type="compositionally biased region" description="Low complexity" evidence="8">
    <location>
        <begin position="423"/>
        <end position="461"/>
    </location>
</feature>
<dbReference type="Gene3D" id="1.10.10.10">
    <property type="entry name" value="Winged helix-like DNA-binding domain superfamily/Winged helix DNA-binding domain"/>
    <property type="match status" value="1"/>
</dbReference>
<evidence type="ECO:0000256" key="6">
    <source>
        <dbReference type="ARBA" id="ARBA00023242"/>
    </source>
</evidence>
<dbReference type="Proteomes" id="UP001244341">
    <property type="component" value="Chromosome 3b"/>
</dbReference>
<dbReference type="CDD" id="cd14458">
    <property type="entry name" value="DP_DD"/>
    <property type="match status" value="1"/>
</dbReference>
<feature type="region of interest" description="Disordered" evidence="8">
    <location>
        <begin position="394"/>
        <end position="476"/>
    </location>
</feature>
<feature type="compositionally biased region" description="Low complexity" evidence="8">
    <location>
        <begin position="394"/>
        <end position="415"/>
    </location>
</feature>
<dbReference type="InterPro" id="IPR036390">
    <property type="entry name" value="WH_DNA-bd_sf"/>
</dbReference>
<dbReference type="Gene3D" id="1.20.140.80">
    <property type="entry name" value="Transcription factor DP"/>
    <property type="match status" value="1"/>
</dbReference>
<dbReference type="InterPro" id="IPR015648">
    <property type="entry name" value="Transcrpt_fac_DP"/>
</dbReference>
<dbReference type="PANTHER" id="PTHR12548">
    <property type="entry name" value="TRANSCRIPTION FACTOR DP"/>
    <property type="match status" value="1"/>
</dbReference>
<sequence>MNYGAQEMGYGTVPEWAGNHAGYGSMMQHTGQGNLGQYDPAVAAAAAAAAAAAGGPGSLQGGAAVLPDGTMSYAALREAAAVNAAADCAAQDALRSIAAVQSTMHAVLNPDPATMGLDGGGSSGRYGADEATPSRRRSSAAGASAREHAGAAALLAVGGGGGGGRPNKGLRHFSMKVCEKVESKGTTSYNEVADELVAELKDGTMEDGICYDEKNIRRRVYDAINVLMALDIIAKEKKAIIWRGFPTSISAAQQAQRLQSERMVVLGELNRKASYLSELVEQQKALKHLLERNSRNPDAAAGGTALHLPFILVQSKPDATVEVKISTDMQDVQFNFDNYPFEILDDALVLKKMLEHEEDQQRVAGAAAAAAAADPLAAAAALVEAAAAAQAMQASADSKQQEQPAGQQQQQQGQQEEARPAEQGEQQQARFEQQVDAAAAEDAQQPAAGAAGSTQQGADAAVVVKAEEQQDDPMVS</sequence>
<keyword evidence="5 7" id="KW-0804">Transcription</keyword>
<dbReference type="EMBL" id="CP126210">
    <property type="protein sequence ID" value="WIA12015.1"/>
    <property type="molecule type" value="Genomic_DNA"/>
</dbReference>
<dbReference type="SUPFAM" id="SSF46785">
    <property type="entry name" value="Winged helix' DNA-binding domain"/>
    <property type="match status" value="1"/>
</dbReference>
<dbReference type="SMART" id="SM01372">
    <property type="entry name" value="E2F_TDP"/>
    <property type="match status" value="1"/>
</dbReference>
<evidence type="ECO:0000256" key="8">
    <source>
        <dbReference type="SAM" id="MobiDB-lite"/>
    </source>
</evidence>
<feature type="domain" description="E2F/DP family winged-helix DNA-binding" evidence="10">
    <location>
        <begin position="165"/>
        <end position="244"/>
    </location>
</feature>
<dbReference type="SUPFAM" id="SSF144074">
    <property type="entry name" value="E2F-DP heterodimerization region"/>
    <property type="match status" value="1"/>
</dbReference>
<protein>
    <recommendedName>
        <fullName evidence="13">E2F/DP family winged-helix DNA-binding domain-containing protein</fullName>
    </recommendedName>
</protein>
<gene>
    <name evidence="11" type="ORF">OEZ85_012096</name>
</gene>
<name>A0ABY8TSF0_TETOB</name>
<dbReference type="SMART" id="SM01138">
    <property type="entry name" value="DP"/>
    <property type="match status" value="1"/>
</dbReference>
<evidence type="ECO:0000313" key="11">
    <source>
        <dbReference type="EMBL" id="WIA12015.1"/>
    </source>
</evidence>
<dbReference type="InterPro" id="IPR036388">
    <property type="entry name" value="WH-like_DNA-bd_sf"/>
</dbReference>
<evidence type="ECO:0000256" key="1">
    <source>
        <dbReference type="ARBA" id="ARBA00004123"/>
    </source>
</evidence>
<dbReference type="InterPro" id="IPR038168">
    <property type="entry name" value="TF_DP_C_sf"/>
</dbReference>
<keyword evidence="4 7" id="KW-0238">DNA-binding</keyword>
<dbReference type="Pfam" id="PF08781">
    <property type="entry name" value="DP"/>
    <property type="match status" value="1"/>
</dbReference>
<evidence type="ECO:0000256" key="7">
    <source>
        <dbReference type="RuleBase" id="RU003796"/>
    </source>
</evidence>
<evidence type="ECO:0000259" key="9">
    <source>
        <dbReference type="SMART" id="SM01138"/>
    </source>
</evidence>